<dbReference type="InterPro" id="IPR001796">
    <property type="entry name" value="DHFR_dom"/>
</dbReference>
<evidence type="ECO:0000256" key="8">
    <source>
        <dbReference type="ARBA" id="ARBA00024992"/>
    </source>
</evidence>
<comment type="caution">
    <text evidence="15">The sequence shown here is derived from an EMBL/GenBank/DDBJ whole genome shotgun (WGS) entry which is preliminary data.</text>
</comment>
<dbReference type="OrthoDB" id="766at2759"/>
<feature type="active site" evidence="11">
    <location>
        <position position="352"/>
    </location>
</feature>
<dbReference type="Gene3D" id="2.60.40.10">
    <property type="entry name" value="Immunoglobulins"/>
    <property type="match status" value="3"/>
</dbReference>
<dbReference type="Pfam" id="PF00303">
    <property type="entry name" value="Thymidylat_synt"/>
    <property type="match status" value="1"/>
</dbReference>
<evidence type="ECO:0000256" key="4">
    <source>
        <dbReference type="ARBA" id="ARBA00022603"/>
    </source>
</evidence>
<dbReference type="CDD" id="cd00209">
    <property type="entry name" value="DHFR"/>
    <property type="match status" value="1"/>
</dbReference>
<evidence type="ECO:0000256" key="11">
    <source>
        <dbReference type="PROSITE-ProRule" id="PRU10016"/>
    </source>
</evidence>
<name>A0A2P6V178_9CHLO</name>
<feature type="domain" description="DHFR" evidence="14">
    <location>
        <begin position="1"/>
        <end position="165"/>
    </location>
</feature>
<dbReference type="SMART" id="SM00060">
    <property type="entry name" value="FN3"/>
    <property type="match status" value="6"/>
</dbReference>
<dbReference type="InterPro" id="IPR013783">
    <property type="entry name" value="Ig-like_fold"/>
</dbReference>
<dbReference type="GO" id="GO:0004799">
    <property type="term" value="F:thymidylate synthase activity"/>
    <property type="evidence" value="ECO:0007669"/>
    <property type="project" value="UniProtKB-EC"/>
</dbReference>
<dbReference type="SUPFAM" id="SSF49265">
    <property type="entry name" value="Fibronectin type III"/>
    <property type="match status" value="2"/>
</dbReference>
<comment type="function">
    <text evidence="8">Bifunctional enzyme. Involved in de novo dTMP biosynthesis. Key enzyme in folate metabolism. Can play two different roles depending on the source of dihydrofolate: de novo synthesis of tetrahydrofolate or recycling of the dihydrofolate released as one of the end products of the TS catalyzed reaction. Catalyzes an essential reaction for de novo glycine and purine synthesis, DNA precursor synthesis, and for the conversion of dUMP to dTMP.</text>
</comment>
<dbReference type="SUPFAM" id="SSF55831">
    <property type="entry name" value="Thymidylate synthase/dCMP hydroxymethylase"/>
    <property type="match status" value="1"/>
</dbReference>
<evidence type="ECO:0000256" key="1">
    <source>
        <dbReference type="ARBA" id="ARBA00006900"/>
    </source>
</evidence>
<dbReference type="NCBIfam" id="NF002497">
    <property type="entry name" value="PRK01827.1-3"/>
    <property type="match status" value="1"/>
</dbReference>
<dbReference type="CDD" id="cd00063">
    <property type="entry name" value="FN3"/>
    <property type="match status" value="1"/>
</dbReference>
<dbReference type="CDD" id="cd00351">
    <property type="entry name" value="TS_Pyrimidine_HMase"/>
    <property type="match status" value="1"/>
</dbReference>
<dbReference type="PANTHER" id="PTHR11548:SF2">
    <property type="entry name" value="THYMIDYLATE SYNTHASE"/>
    <property type="match status" value="1"/>
</dbReference>
<evidence type="ECO:0000259" key="14">
    <source>
        <dbReference type="PROSITE" id="PS51330"/>
    </source>
</evidence>
<dbReference type="InterPro" id="IPR045097">
    <property type="entry name" value="Thymidate_synth/dCMP_Mease"/>
</dbReference>
<dbReference type="GO" id="GO:0004146">
    <property type="term" value="F:dihydrofolate reductase activity"/>
    <property type="evidence" value="ECO:0007669"/>
    <property type="project" value="UniProtKB-EC"/>
</dbReference>
<dbReference type="HAMAP" id="MF_00008">
    <property type="entry name" value="Thymidy_synth_bact"/>
    <property type="match status" value="1"/>
</dbReference>
<dbReference type="GO" id="GO:0006231">
    <property type="term" value="P:dTMP biosynthetic process"/>
    <property type="evidence" value="ECO:0007669"/>
    <property type="project" value="InterPro"/>
</dbReference>
<evidence type="ECO:0000256" key="9">
    <source>
        <dbReference type="ARBA" id="ARBA00047344"/>
    </source>
</evidence>
<dbReference type="Proteomes" id="UP000239649">
    <property type="component" value="Unassembled WGS sequence"/>
</dbReference>
<comment type="catalytic activity">
    <reaction evidence="10">
        <text>(6S)-5,6,7,8-tetrahydrofolate + NADP(+) = 7,8-dihydrofolate + NADPH + H(+)</text>
        <dbReference type="Rhea" id="RHEA:15009"/>
        <dbReference type="ChEBI" id="CHEBI:15378"/>
        <dbReference type="ChEBI" id="CHEBI:57451"/>
        <dbReference type="ChEBI" id="CHEBI:57453"/>
        <dbReference type="ChEBI" id="CHEBI:57783"/>
        <dbReference type="ChEBI" id="CHEBI:58349"/>
        <dbReference type="EC" id="1.5.1.3"/>
    </reaction>
</comment>
<evidence type="ECO:0000256" key="2">
    <source>
        <dbReference type="ARBA" id="ARBA00010176"/>
    </source>
</evidence>
<dbReference type="PROSITE" id="PS51330">
    <property type="entry name" value="DHFR_2"/>
    <property type="match status" value="1"/>
</dbReference>
<dbReference type="Pfam" id="PF00186">
    <property type="entry name" value="DHFR_1"/>
    <property type="match status" value="1"/>
</dbReference>
<comment type="similarity">
    <text evidence="2">In the N-terminal section; belongs to the dihydrofolate reductase family.</text>
</comment>
<dbReference type="GO" id="GO:0005829">
    <property type="term" value="C:cytosol"/>
    <property type="evidence" value="ECO:0007669"/>
    <property type="project" value="TreeGrafter"/>
</dbReference>
<evidence type="ECO:0000256" key="3">
    <source>
        <dbReference type="ARBA" id="ARBA00011947"/>
    </source>
</evidence>
<keyword evidence="7" id="KW-0511">Multifunctional enzyme</keyword>
<dbReference type="PANTHER" id="PTHR11548">
    <property type="entry name" value="THYMIDYLATE SYNTHASE 1"/>
    <property type="match status" value="1"/>
</dbReference>
<protein>
    <recommendedName>
        <fullName evidence="3">thymidylate synthase</fullName>
        <ecNumber evidence="3">2.1.1.45</ecNumber>
    </recommendedName>
</protein>
<keyword evidence="5" id="KW-0808">Transferase</keyword>
<feature type="domain" description="Fibronectin type-III" evidence="13">
    <location>
        <begin position="1468"/>
        <end position="1558"/>
    </location>
</feature>
<keyword evidence="6" id="KW-0545">Nucleotide biosynthesis</keyword>
<comment type="similarity">
    <text evidence="1">In the C-terminal section; belongs to the thymidylate synthase family.</text>
</comment>
<reference evidence="15 16" key="1">
    <citation type="journal article" date="2018" name="Plant J.">
        <title>Genome sequences of Chlorella sorokiniana UTEX 1602 and Micractinium conductrix SAG 241.80: implications to maltose excretion by a green alga.</title>
        <authorList>
            <person name="Arriola M.B."/>
            <person name="Velmurugan N."/>
            <person name="Zhang Y."/>
            <person name="Plunkett M.H."/>
            <person name="Hondzo H."/>
            <person name="Barney B.M."/>
        </authorList>
    </citation>
    <scope>NUCLEOTIDE SEQUENCE [LARGE SCALE GENOMIC DNA]</scope>
    <source>
        <strain evidence="15 16">SAG 241.80</strain>
    </source>
</reference>
<dbReference type="Gene3D" id="3.40.430.10">
    <property type="entry name" value="Dihydrofolate Reductase, subunit A"/>
    <property type="match status" value="1"/>
</dbReference>
<evidence type="ECO:0000256" key="7">
    <source>
        <dbReference type="ARBA" id="ARBA00023268"/>
    </source>
</evidence>
<dbReference type="STRING" id="554055.A0A2P6V178"/>
<dbReference type="GO" id="GO:0046654">
    <property type="term" value="P:tetrahydrofolate biosynthetic process"/>
    <property type="evidence" value="ECO:0007669"/>
    <property type="project" value="InterPro"/>
</dbReference>
<dbReference type="GO" id="GO:0032259">
    <property type="term" value="P:methylation"/>
    <property type="evidence" value="ECO:0007669"/>
    <property type="project" value="UniProtKB-KW"/>
</dbReference>
<feature type="region of interest" description="Disordered" evidence="12">
    <location>
        <begin position="1239"/>
        <end position="1278"/>
    </location>
</feature>
<dbReference type="SUPFAM" id="SSF53597">
    <property type="entry name" value="Dihydrofolate reductase-like"/>
    <property type="match status" value="1"/>
</dbReference>
<feature type="domain" description="Fibronectin type-III" evidence="13">
    <location>
        <begin position="1276"/>
        <end position="1373"/>
    </location>
</feature>
<sequence>MKYFKELTSRTAEPGKRNAVIMGRKTWESIPAKFRPLPGRINVVLTRGAGGENASDNPAAALTEASKQEGVHLSASLEGALELLSGPVFEGAVETVFVIGGGQVYKEALESPLLEAVHLTVVEAEAECDTFMPPVDESRFRLWSASAPRRDAPDAPRYSFLCYTRVGGASLEGPPALPPAVAAPHEEYQYLEMIEEVMRHGVYRGDRTGTGTYSKFGTTMRFNLRYSFPLLTSKRVFWRGVAEELLWFVSGATNAALLRDRGIHIWDGNGSREYLESIGLGHREEMDLGPVYGFQWRHFGAAYTDMHADYSGQGVDQLAELIHKIKTNPNDRRLVLTAWNPAALQDMALPPCHMFCQFYVADGELSCQMYQRSCDLGLGVPFNIASYSLLTCMLAQVCGLRPGDFVHVLGDAHAYANHCEPLKEQLKNAPRHFPKLRINPAKTDIDSFVFEDFELEGYAPHKAIKMQMAVQRRLNGATPTMSARSWGLGDQAPLLLLLLLLLPVVTPQTTVDVYPLLEDKIAAAAAEAAGGTANCPRAALFFAITMPAVKHRGAFRPLKLSYKQAFQRLAPGATFVVVGAAPAPGGGLIVHTVALLKGAVTGAGWSAAKGLHVALRSGPPAGLQGGAFGKSSVDVLASPFLADSQGGVIANLKDSRPLGMISFAWEDRQVTPQLKDAYMASIRKLLPGSTVTVEQRTELGATGNKTVFETLVAHSSAPALSAALKKLRSQSASVWPAAQFGRMNARNGQAVRWQPLPTFISPCEARTIMQLVGMVAQAPTFDRTAKAAYLAALRAQLPKGVTTTVSSAAKAPGGWKVVTLSTYATNQQAAAVSLARRLLPSNAPLGAAPLGAGKPWRVFLTEATASTRGKRASVFAGHVLMVSAAETGSGTGIATAAAYPADAFIKYEFRLRQASCPKCATLAVQSKDPTAALTGLAPSSNYNVTVIGWVQSGSKMTWAANWLTLTTQQRRSLRLTSATAVNATSANVAALASPNAGFASYVFSLKTAGCAACAAKNVTSTAPAARVNSLVPGAKYDVSVTAFVSGRSVRGNNTLQLTMPPSLRLTSALAANSSAVVVTATPLPNNAFSKFKFYASAVGGASRPAQESRTPGATLLGLKSGTRYTIRVEGISKAGRITAGANTLQVATPMGLVVDTAFASAPTRGNVTCKPDAGSAFVKYTWYARNGTAAACQACPSTCCLKKQTTQPQTTFDGLQPNNTYAVTVEGVDASGKAYLSSNSMSLKTPAGQPGGSRPPPPNPSPPAPSPPPPSPSLPTPSLVSILLRGHTSVESTAAAPIGTWYKEWLFVAAEVATTRRRGLLDVTELTAESLNPRALITGLLPATTYEMHVVGVHADGTQSPASNSLTLTTPPIGAPVILSAKPADSTTAVLVLQPPQTEQAVVGYTASLCLPGGGANCQGSSGTTSPMLLEGLSPGATYEVTAQALLSGGGTTPPSNTLSFTMPPLGAPALLAAEATGATTATASAAPPDGVTIAKYTFTARPLSGGADVTVTTTTAAAEFRGLQSAEQYEVSVVGVHGGGSLSPASNTINIVMLAEG</sequence>
<evidence type="ECO:0000313" key="16">
    <source>
        <dbReference type="Proteomes" id="UP000239649"/>
    </source>
</evidence>
<dbReference type="NCBIfam" id="TIGR03284">
    <property type="entry name" value="thym_sym"/>
    <property type="match status" value="1"/>
</dbReference>
<dbReference type="GO" id="GO:0005739">
    <property type="term" value="C:mitochondrion"/>
    <property type="evidence" value="ECO:0007669"/>
    <property type="project" value="TreeGrafter"/>
</dbReference>
<dbReference type="PROSITE" id="PS00091">
    <property type="entry name" value="THYMIDYLATE_SYNTHASE"/>
    <property type="match status" value="1"/>
</dbReference>
<evidence type="ECO:0000256" key="5">
    <source>
        <dbReference type="ARBA" id="ARBA00022679"/>
    </source>
</evidence>
<dbReference type="InterPro" id="IPR036116">
    <property type="entry name" value="FN3_sf"/>
</dbReference>
<evidence type="ECO:0000256" key="10">
    <source>
        <dbReference type="ARBA" id="ARBA00048873"/>
    </source>
</evidence>
<organism evidence="15 16">
    <name type="scientific">Micractinium conductrix</name>
    <dbReference type="NCBI Taxonomy" id="554055"/>
    <lineage>
        <taxon>Eukaryota</taxon>
        <taxon>Viridiplantae</taxon>
        <taxon>Chlorophyta</taxon>
        <taxon>core chlorophytes</taxon>
        <taxon>Trebouxiophyceae</taxon>
        <taxon>Chlorellales</taxon>
        <taxon>Chlorellaceae</taxon>
        <taxon>Chlorella clade</taxon>
        <taxon>Micractinium</taxon>
    </lineage>
</organism>
<keyword evidence="4" id="KW-0489">Methyltransferase</keyword>
<dbReference type="PRINTS" id="PR00108">
    <property type="entry name" value="THYMDSNTHASE"/>
</dbReference>
<dbReference type="FunFam" id="3.30.572.10:FF:000002">
    <property type="entry name" value="Possible thymidylate synthase"/>
    <property type="match status" value="1"/>
</dbReference>
<dbReference type="EMBL" id="LHPF02000048">
    <property type="protein sequence ID" value="PSC67794.1"/>
    <property type="molecule type" value="Genomic_DNA"/>
</dbReference>
<dbReference type="InterPro" id="IPR023451">
    <property type="entry name" value="Thymidate_synth/dCMP_Mease_dom"/>
</dbReference>
<dbReference type="InterPro" id="IPR000398">
    <property type="entry name" value="Thymidylate_synthase"/>
</dbReference>
<gene>
    <name evidence="15" type="ORF">C2E20_8549</name>
</gene>
<evidence type="ECO:0000313" key="15">
    <source>
        <dbReference type="EMBL" id="PSC67794.1"/>
    </source>
</evidence>
<feature type="non-terminal residue" evidence="15">
    <location>
        <position position="1558"/>
    </location>
</feature>
<dbReference type="PROSITE" id="PS50853">
    <property type="entry name" value="FN3"/>
    <property type="match status" value="3"/>
</dbReference>
<dbReference type="InterPro" id="IPR024072">
    <property type="entry name" value="DHFR-like_dom_sf"/>
</dbReference>
<accession>A0A2P6V178</accession>
<feature type="compositionally biased region" description="Pro residues" evidence="12">
    <location>
        <begin position="1253"/>
        <end position="1275"/>
    </location>
</feature>
<evidence type="ECO:0000256" key="6">
    <source>
        <dbReference type="ARBA" id="ARBA00022727"/>
    </source>
</evidence>
<dbReference type="Gene3D" id="3.30.572.10">
    <property type="entry name" value="Thymidylate synthase/dCMP hydroxymethylase domain"/>
    <property type="match status" value="1"/>
</dbReference>
<comment type="catalytic activity">
    <reaction evidence="9">
        <text>dUMP + (6R)-5,10-methylene-5,6,7,8-tetrahydrofolate = 7,8-dihydrofolate + dTMP</text>
        <dbReference type="Rhea" id="RHEA:12104"/>
        <dbReference type="ChEBI" id="CHEBI:15636"/>
        <dbReference type="ChEBI" id="CHEBI:57451"/>
        <dbReference type="ChEBI" id="CHEBI:63528"/>
        <dbReference type="ChEBI" id="CHEBI:246422"/>
        <dbReference type="EC" id="2.1.1.45"/>
    </reaction>
</comment>
<dbReference type="InterPro" id="IPR020940">
    <property type="entry name" value="Thymidylate_synthase_AS"/>
</dbReference>
<proteinExistence type="inferred from homology"/>
<dbReference type="EC" id="2.1.1.45" evidence="3"/>
<keyword evidence="16" id="KW-1185">Reference proteome</keyword>
<dbReference type="InterPro" id="IPR003961">
    <property type="entry name" value="FN3_dom"/>
</dbReference>
<evidence type="ECO:0000259" key="13">
    <source>
        <dbReference type="PROSITE" id="PS50853"/>
    </source>
</evidence>
<dbReference type="InterPro" id="IPR036926">
    <property type="entry name" value="Thymidate_synth/dCMP_Mease_sf"/>
</dbReference>
<feature type="domain" description="Fibronectin type-III" evidence="13">
    <location>
        <begin position="1375"/>
        <end position="1466"/>
    </location>
</feature>
<evidence type="ECO:0000256" key="12">
    <source>
        <dbReference type="SAM" id="MobiDB-lite"/>
    </source>
</evidence>